<protein>
    <submittedName>
        <fullName evidence="3">Uncharacterized protein</fullName>
    </submittedName>
</protein>
<name>A0A1E8FAY1_9ALTE</name>
<evidence type="ECO:0000256" key="1">
    <source>
        <dbReference type="SAM" id="MobiDB-lite"/>
    </source>
</evidence>
<sequence length="95" mass="10582">MNRYSLSQQAQPTAKRSEKRPTASALGLCLMGFMLLLSGVLMFILTTINAFSTDEGTKTMVSVLICLAMYRTGKFLLQQVGKFMLPTNRRRSVIS</sequence>
<evidence type="ECO:0000313" key="4">
    <source>
        <dbReference type="Proteomes" id="UP000176037"/>
    </source>
</evidence>
<comment type="caution">
    <text evidence="3">The sequence shown here is derived from an EMBL/GenBank/DDBJ whole genome shotgun (WGS) entry which is preliminary data.</text>
</comment>
<dbReference type="OrthoDB" id="9841712at2"/>
<keyword evidence="2" id="KW-1133">Transmembrane helix</keyword>
<keyword evidence="2" id="KW-0812">Transmembrane</keyword>
<reference evidence="3 4" key="1">
    <citation type="submission" date="2016-09" db="EMBL/GenBank/DDBJ databases">
        <title>Alteromonas lipolytica, a new species isolated from sea water.</title>
        <authorList>
            <person name="Wu Y.-H."/>
            <person name="Cheng H."/>
            <person name="Xu X.-W."/>
        </authorList>
    </citation>
    <scope>NUCLEOTIDE SEQUENCE [LARGE SCALE GENOMIC DNA]</scope>
    <source>
        <strain evidence="3 4">JW12</strain>
    </source>
</reference>
<dbReference type="EMBL" id="MJIC01000015">
    <property type="protein sequence ID" value="OFI33071.1"/>
    <property type="molecule type" value="Genomic_DNA"/>
</dbReference>
<evidence type="ECO:0000313" key="3">
    <source>
        <dbReference type="EMBL" id="OFI33071.1"/>
    </source>
</evidence>
<keyword evidence="2" id="KW-0472">Membrane</keyword>
<dbReference type="Proteomes" id="UP000176037">
    <property type="component" value="Unassembled WGS sequence"/>
</dbReference>
<accession>A0A1E8FAY1</accession>
<dbReference type="RefSeq" id="WP_070177448.1">
    <property type="nucleotide sequence ID" value="NZ_BMJR01000002.1"/>
</dbReference>
<feature type="compositionally biased region" description="Polar residues" evidence="1">
    <location>
        <begin position="1"/>
        <end position="14"/>
    </location>
</feature>
<evidence type="ECO:0000256" key="2">
    <source>
        <dbReference type="SAM" id="Phobius"/>
    </source>
</evidence>
<keyword evidence="4" id="KW-1185">Reference proteome</keyword>
<gene>
    <name evidence="3" type="ORF">BFC17_02030</name>
</gene>
<feature type="transmembrane region" description="Helical" evidence="2">
    <location>
        <begin position="25"/>
        <end position="48"/>
    </location>
</feature>
<organism evidence="3 4">
    <name type="scientific">Alteromonas lipolytica</name>
    <dbReference type="NCBI Taxonomy" id="1856405"/>
    <lineage>
        <taxon>Bacteria</taxon>
        <taxon>Pseudomonadati</taxon>
        <taxon>Pseudomonadota</taxon>
        <taxon>Gammaproteobacteria</taxon>
        <taxon>Alteromonadales</taxon>
        <taxon>Alteromonadaceae</taxon>
        <taxon>Alteromonas/Salinimonas group</taxon>
        <taxon>Alteromonas</taxon>
    </lineage>
</organism>
<feature type="region of interest" description="Disordered" evidence="1">
    <location>
        <begin position="1"/>
        <end position="22"/>
    </location>
</feature>
<proteinExistence type="predicted"/>
<dbReference type="AlphaFoldDB" id="A0A1E8FAY1"/>
<feature type="transmembrane region" description="Helical" evidence="2">
    <location>
        <begin position="60"/>
        <end position="77"/>
    </location>
</feature>